<dbReference type="Proteomes" id="UP000529637">
    <property type="component" value="Unassembled WGS sequence"/>
</dbReference>
<feature type="non-terminal residue" evidence="2">
    <location>
        <position position="1"/>
    </location>
</feature>
<dbReference type="RefSeq" id="WP_176071869.1">
    <property type="nucleotide sequence ID" value="NZ_JABWMJ010000023.1"/>
</dbReference>
<feature type="region of interest" description="Disordered" evidence="1">
    <location>
        <begin position="23"/>
        <end position="42"/>
    </location>
</feature>
<evidence type="ECO:0000313" key="3">
    <source>
        <dbReference type="Proteomes" id="UP000529637"/>
    </source>
</evidence>
<evidence type="ECO:0000313" key="2">
    <source>
        <dbReference type="EMBL" id="NUZ09013.1"/>
    </source>
</evidence>
<reference evidence="2 3" key="1">
    <citation type="submission" date="2020-06" db="EMBL/GenBank/DDBJ databases">
        <title>Schlegella sp. ID0723 isolated from air conditioner.</title>
        <authorList>
            <person name="Kim D.Y."/>
            <person name="Kim D.-U."/>
        </authorList>
    </citation>
    <scope>NUCLEOTIDE SEQUENCE [LARGE SCALE GENOMIC DNA]</scope>
    <source>
        <strain evidence="2 3">ID0723</strain>
    </source>
</reference>
<gene>
    <name evidence="2" type="ORF">HQN59_25050</name>
</gene>
<dbReference type="EMBL" id="JABWMJ010000023">
    <property type="protein sequence ID" value="NUZ09013.1"/>
    <property type="molecule type" value="Genomic_DNA"/>
</dbReference>
<name>A0A7Y6NTJ6_9BURK</name>
<dbReference type="AlphaFoldDB" id="A0A7Y6NTJ6"/>
<comment type="caution">
    <text evidence="2">The sequence shown here is derived from an EMBL/GenBank/DDBJ whole genome shotgun (WGS) entry which is preliminary data.</text>
</comment>
<accession>A0A7Y6NTJ6</accession>
<feature type="compositionally biased region" description="Polar residues" evidence="1">
    <location>
        <begin position="26"/>
        <end position="35"/>
    </location>
</feature>
<protein>
    <submittedName>
        <fullName evidence="2">Uncharacterized protein</fullName>
    </submittedName>
</protein>
<sequence length="232" mass="26032">RRAAPPACRRCCSPVHGNQRDHVTFNPDSFRNTGTPEGGRSRLANGVAETRTELLKKFDEIFAIEGARFQNKKFELIDAVNNSLKHIQLDRKRYPELVRLYGDISFNSLVPDGKRVLCILEGYRFDYARVVLRPAIDALTNWHLEDAESVLELASGNVTMEGTIVDHDFDDPIDAMIAYANPTCDDCGESSDFCACETYTYDGKAGIFTSNFSKSFDFDSVMSRISGSYRNS</sequence>
<keyword evidence="3" id="KW-1185">Reference proteome</keyword>
<proteinExistence type="predicted"/>
<evidence type="ECO:0000256" key="1">
    <source>
        <dbReference type="SAM" id="MobiDB-lite"/>
    </source>
</evidence>
<organism evidence="2 3">
    <name type="scientific">Piscinibacter koreensis</name>
    <dbReference type="NCBI Taxonomy" id="2742824"/>
    <lineage>
        <taxon>Bacteria</taxon>
        <taxon>Pseudomonadati</taxon>
        <taxon>Pseudomonadota</taxon>
        <taxon>Betaproteobacteria</taxon>
        <taxon>Burkholderiales</taxon>
        <taxon>Sphaerotilaceae</taxon>
        <taxon>Piscinibacter</taxon>
    </lineage>
</organism>